<dbReference type="EMBL" id="PQXI01000014">
    <property type="protein sequence ID" value="TGO29487.1"/>
    <property type="molecule type" value="Genomic_DNA"/>
</dbReference>
<evidence type="ECO:0000313" key="4">
    <source>
        <dbReference type="Proteomes" id="UP000297910"/>
    </source>
</evidence>
<dbReference type="Proteomes" id="UP000297910">
    <property type="component" value="Unassembled WGS sequence"/>
</dbReference>
<comment type="caution">
    <text evidence="3">The sequence shown here is derived from an EMBL/GenBank/DDBJ whole genome shotgun (WGS) entry which is preliminary data.</text>
</comment>
<evidence type="ECO:0000313" key="3">
    <source>
        <dbReference type="EMBL" id="TGO29487.1"/>
    </source>
</evidence>
<evidence type="ECO:0000256" key="1">
    <source>
        <dbReference type="SAM" id="Coils"/>
    </source>
</evidence>
<organism evidence="3 4">
    <name type="scientific">Botrytis paeoniae</name>
    <dbReference type="NCBI Taxonomy" id="278948"/>
    <lineage>
        <taxon>Eukaryota</taxon>
        <taxon>Fungi</taxon>
        <taxon>Dikarya</taxon>
        <taxon>Ascomycota</taxon>
        <taxon>Pezizomycotina</taxon>
        <taxon>Leotiomycetes</taxon>
        <taxon>Helotiales</taxon>
        <taxon>Sclerotiniaceae</taxon>
        <taxon>Botrytis</taxon>
    </lineage>
</organism>
<name>A0A4Z1G616_9HELO</name>
<protein>
    <submittedName>
        <fullName evidence="3">Uncharacterized protein</fullName>
    </submittedName>
</protein>
<sequence length="98" mass="11159">MRGQRKKDYKRQNDWLREAKKGDKGIEVVSEDLKKVQCNIESLDLKIAAKTRNITENEEKYDIEVYGERSANGKKSKAVNNSSKGSKDQGVGLRISEK</sequence>
<evidence type="ECO:0000256" key="2">
    <source>
        <dbReference type="SAM" id="MobiDB-lite"/>
    </source>
</evidence>
<reference evidence="3 4" key="1">
    <citation type="submission" date="2017-12" db="EMBL/GenBank/DDBJ databases">
        <title>Comparative genomics of Botrytis spp.</title>
        <authorList>
            <person name="Valero-Jimenez C.A."/>
            <person name="Tapia P."/>
            <person name="Veloso J."/>
            <person name="Silva-Moreno E."/>
            <person name="Staats M."/>
            <person name="Valdes J.H."/>
            <person name="Van Kan J.A.L."/>
        </authorList>
    </citation>
    <scope>NUCLEOTIDE SEQUENCE [LARGE SCALE GENOMIC DNA]</scope>
    <source>
        <strain evidence="3 4">Bp0003</strain>
    </source>
</reference>
<feature type="region of interest" description="Disordered" evidence="2">
    <location>
        <begin position="69"/>
        <end position="98"/>
    </location>
</feature>
<proteinExistence type="predicted"/>
<keyword evidence="4" id="KW-1185">Reference proteome</keyword>
<feature type="coiled-coil region" evidence="1">
    <location>
        <begin position="26"/>
        <end position="60"/>
    </location>
</feature>
<gene>
    <name evidence="3" type="ORF">BPAE_0014g00380</name>
</gene>
<keyword evidence="1" id="KW-0175">Coiled coil</keyword>
<accession>A0A4Z1G616</accession>
<dbReference type="AlphaFoldDB" id="A0A4Z1G616"/>